<keyword evidence="2" id="KW-1185">Reference proteome</keyword>
<evidence type="ECO:0000313" key="1">
    <source>
        <dbReference type="EMBL" id="VUZ39880.1"/>
    </source>
</evidence>
<evidence type="ECO:0000313" key="2">
    <source>
        <dbReference type="Proteomes" id="UP000321570"/>
    </source>
</evidence>
<name>A0A564XY21_HYMDI</name>
<dbReference type="Proteomes" id="UP000321570">
    <property type="component" value="Unassembled WGS sequence"/>
</dbReference>
<organism evidence="1 2">
    <name type="scientific">Hymenolepis diminuta</name>
    <name type="common">Rat tapeworm</name>
    <dbReference type="NCBI Taxonomy" id="6216"/>
    <lineage>
        <taxon>Eukaryota</taxon>
        <taxon>Metazoa</taxon>
        <taxon>Spiralia</taxon>
        <taxon>Lophotrochozoa</taxon>
        <taxon>Platyhelminthes</taxon>
        <taxon>Cestoda</taxon>
        <taxon>Eucestoda</taxon>
        <taxon>Cyclophyllidea</taxon>
        <taxon>Hymenolepididae</taxon>
        <taxon>Hymenolepis</taxon>
    </lineage>
</organism>
<protein>
    <submittedName>
        <fullName evidence="1">Uncharacterized protein</fullName>
    </submittedName>
</protein>
<sequence length="144" mass="16185">MASSRLFAFMDHTDVHKDKSRHTISLKEFVKCVIKKTSSKPDISEKIVTLVEGKSNSFSVQEDDDEEECPIVDTTANLTGRRRERDHIVIGMSPAKVTVPPIPTTFAHAMLTGDVDATEVAGWKNHQRVKTALAVRPLYFEIYK</sequence>
<accession>A0A564XY21</accession>
<dbReference type="EMBL" id="CABIJS010000022">
    <property type="protein sequence ID" value="VUZ39880.1"/>
    <property type="molecule type" value="Genomic_DNA"/>
</dbReference>
<gene>
    <name evidence="1" type="ORF">WMSIL1_LOCUS1015</name>
</gene>
<proteinExistence type="predicted"/>
<reference evidence="1 2" key="1">
    <citation type="submission" date="2019-07" db="EMBL/GenBank/DDBJ databases">
        <authorList>
            <person name="Jastrzebski P J."/>
            <person name="Paukszto L."/>
            <person name="Jastrzebski P J."/>
        </authorList>
    </citation>
    <scope>NUCLEOTIDE SEQUENCE [LARGE SCALE GENOMIC DNA]</scope>
    <source>
        <strain evidence="1 2">WMS-il1</strain>
    </source>
</reference>
<dbReference type="AlphaFoldDB" id="A0A564XY21"/>